<evidence type="ECO:0000313" key="6">
    <source>
        <dbReference type="Proteomes" id="UP000029553"/>
    </source>
</evidence>
<keyword evidence="3" id="KW-0804">Transcription</keyword>
<organism evidence="5 6">
    <name type="scientific">Comamonas testosteroni</name>
    <name type="common">Pseudomonas testosteroni</name>
    <dbReference type="NCBI Taxonomy" id="285"/>
    <lineage>
        <taxon>Bacteria</taxon>
        <taxon>Pseudomonadati</taxon>
        <taxon>Pseudomonadota</taxon>
        <taxon>Betaproteobacteria</taxon>
        <taxon>Burkholderiales</taxon>
        <taxon>Comamonadaceae</taxon>
        <taxon>Comamonas</taxon>
    </lineage>
</organism>
<dbReference type="Pfam" id="PF07729">
    <property type="entry name" value="FCD"/>
    <property type="match status" value="1"/>
</dbReference>
<accession>A0A096FMH4</accession>
<dbReference type="EMBL" id="AWOR01000012">
    <property type="protein sequence ID" value="KGH31506.1"/>
    <property type="molecule type" value="Genomic_DNA"/>
</dbReference>
<sequence>MSTKSTTKVNNRSNTSRSEITVDEMAARIATAIHEHRLLPGTKLGEDRLANIFNTSRARVREVLARMARDQMVELFPQRGAFVAKPSIEQALDVFEARRLIEPGIVRRLVLSMDNSKIRRLQTHLKQEREARANSDKRATVRLSGEFHVLLAELAGNSALLRSMRELSTLTCLTISLYESAVNTCCLVDEHEAVVNAIVAGNGEQAEQLMLSHLDHIQGSLRLEADADDADLEQILGDL</sequence>
<dbReference type="Pfam" id="PF00392">
    <property type="entry name" value="GntR"/>
    <property type="match status" value="1"/>
</dbReference>
<dbReference type="Gene3D" id="1.10.10.10">
    <property type="entry name" value="Winged helix-like DNA-binding domain superfamily/Winged helix DNA-binding domain"/>
    <property type="match status" value="1"/>
</dbReference>
<dbReference type="SUPFAM" id="SSF46785">
    <property type="entry name" value="Winged helix' DNA-binding domain"/>
    <property type="match status" value="1"/>
</dbReference>
<dbReference type="PROSITE" id="PS50949">
    <property type="entry name" value="HTH_GNTR"/>
    <property type="match status" value="1"/>
</dbReference>
<gene>
    <name evidence="5" type="ORF">P353_04490</name>
</gene>
<dbReference type="Proteomes" id="UP000029553">
    <property type="component" value="Unassembled WGS sequence"/>
</dbReference>
<dbReference type="InterPro" id="IPR036388">
    <property type="entry name" value="WH-like_DNA-bd_sf"/>
</dbReference>
<dbReference type="SUPFAM" id="SSF48008">
    <property type="entry name" value="GntR ligand-binding domain-like"/>
    <property type="match status" value="1"/>
</dbReference>
<dbReference type="SMART" id="SM00895">
    <property type="entry name" value="FCD"/>
    <property type="match status" value="1"/>
</dbReference>
<keyword evidence="1" id="KW-0805">Transcription regulation</keyword>
<dbReference type="Gene3D" id="1.20.120.530">
    <property type="entry name" value="GntR ligand-binding domain-like"/>
    <property type="match status" value="1"/>
</dbReference>
<dbReference type="GO" id="GO:0003700">
    <property type="term" value="F:DNA-binding transcription factor activity"/>
    <property type="evidence" value="ECO:0007669"/>
    <property type="project" value="InterPro"/>
</dbReference>
<reference evidence="5 6" key="1">
    <citation type="submission" date="2013-09" db="EMBL/GenBank/DDBJ databases">
        <title>High correlation between genotypes and phenotypes of environmental bacteria Comamonas testosteroni strains.</title>
        <authorList>
            <person name="Liu L."/>
            <person name="Zhu W."/>
            <person name="Xia X."/>
            <person name="Xu B."/>
            <person name="Luo M."/>
            <person name="Wang G."/>
        </authorList>
    </citation>
    <scope>NUCLEOTIDE SEQUENCE [LARGE SCALE GENOMIC DNA]</scope>
    <source>
        <strain evidence="5 6">JL40</strain>
    </source>
</reference>
<dbReference type="InterPro" id="IPR008920">
    <property type="entry name" value="TF_FadR/GntR_C"/>
</dbReference>
<protein>
    <submittedName>
        <fullName evidence="5">GntR family transcriptional regulator</fullName>
    </submittedName>
</protein>
<evidence type="ECO:0000313" key="5">
    <source>
        <dbReference type="EMBL" id="KGH31506.1"/>
    </source>
</evidence>
<evidence type="ECO:0000256" key="2">
    <source>
        <dbReference type="ARBA" id="ARBA00023125"/>
    </source>
</evidence>
<dbReference type="PANTHER" id="PTHR43537:SF53">
    <property type="entry name" value="HTH-TYPE TRANSCRIPTIONAL REPRESSOR NANR"/>
    <property type="match status" value="1"/>
</dbReference>
<dbReference type="PANTHER" id="PTHR43537">
    <property type="entry name" value="TRANSCRIPTIONAL REGULATOR, GNTR FAMILY"/>
    <property type="match status" value="1"/>
</dbReference>
<dbReference type="SMART" id="SM00345">
    <property type="entry name" value="HTH_GNTR"/>
    <property type="match status" value="1"/>
</dbReference>
<evidence type="ECO:0000256" key="3">
    <source>
        <dbReference type="ARBA" id="ARBA00023163"/>
    </source>
</evidence>
<feature type="domain" description="HTH gntR-type" evidence="4">
    <location>
        <begin position="19"/>
        <end position="86"/>
    </location>
</feature>
<evidence type="ECO:0000259" key="4">
    <source>
        <dbReference type="PROSITE" id="PS50949"/>
    </source>
</evidence>
<comment type="caution">
    <text evidence="5">The sequence shown here is derived from an EMBL/GenBank/DDBJ whole genome shotgun (WGS) entry which is preliminary data.</text>
</comment>
<dbReference type="InterPro" id="IPR000524">
    <property type="entry name" value="Tscrpt_reg_HTH_GntR"/>
</dbReference>
<proteinExistence type="predicted"/>
<keyword evidence="2" id="KW-0238">DNA-binding</keyword>
<evidence type="ECO:0000256" key="1">
    <source>
        <dbReference type="ARBA" id="ARBA00023015"/>
    </source>
</evidence>
<dbReference type="InterPro" id="IPR036390">
    <property type="entry name" value="WH_DNA-bd_sf"/>
</dbReference>
<name>A0A096FMH4_COMTE</name>
<dbReference type="InterPro" id="IPR011711">
    <property type="entry name" value="GntR_C"/>
</dbReference>
<dbReference type="AlphaFoldDB" id="A0A096FMH4"/>
<dbReference type="GO" id="GO:0003677">
    <property type="term" value="F:DNA binding"/>
    <property type="evidence" value="ECO:0007669"/>
    <property type="project" value="UniProtKB-KW"/>
</dbReference>